<dbReference type="InterPro" id="IPR002197">
    <property type="entry name" value="HTH_Fis"/>
</dbReference>
<dbReference type="EMBL" id="UOGF01000058">
    <property type="protein sequence ID" value="VAX29999.1"/>
    <property type="molecule type" value="Genomic_DNA"/>
</dbReference>
<dbReference type="PANTHER" id="PTHR32071">
    <property type="entry name" value="TRANSCRIPTIONAL REGULATORY PROTEIN"/>
    <property type="match status" value="1"/>
</dbReference>
<keyword evidence="5" id="KW-0804">Transcription</keyword>
<dbReference type="InterPro" id="IPR027417">
    <property type="entry name" value="P-loop_NTPase"/>
</dbReference>
<dbReference type="PANTHER" id="PTHR32071:SF57">
    <property type="entry name" value="C4-DICARBOXYLATE TRANSPORT TRANSCRIPTIONAL REGULATORY PROTEIN DCTD"/>
    <property type="match status" value="1"/>
</dbReference>
<reference evidence="7" key="1">
    <citation type="submission" date="2018-06" db="EMBL/GenBank/DDBJ databases">
        <authorList>
            <person name="Zhirakovskaya E."/>
        </authorList>
    </citation>
    <scope>NUCLEOTIDE SEQUENCE</scope>
</reference>
<name>A0A3B1CIF0_9ZZZZ</name>
<keyword evidence="3" id="KW-0805">Transcription regulation</keyword>
<evidence type="ECO:0000256" key="3">
    <source>
        <dbReference type="ARBA" id="ARBA00023015"/>
    </source>
</evidence>
<accession>A0A3B1CIF0</accession>
<dbReference type="SMART" id="SM00382">
    <property type="entry name" value="AAA"/>
    <property type="match status" value="1"/>
</dbReference>
<dbReference type="SUPFAM" id="SSF52540">
    <property type="entry name" value="P-loop containing nucleoside triphosphate hydrolases"/>
    <property type="match status" value="1"/>
</dbReference>
<dbReference type="InterPro" id="IPR025662">
    <property type="entry name" value="Sigma_54_int_dom_ATP-bd_1"/>
</dbReference>
<dbReference type="FunFam" id="3.40.50.300:FF:000006">
    <property type="entry name" value="DNA-binding transcriptional regulator NtrC"/>
    <property type="match status" value="1"/>
</dbReference>
<dbReference type="PROSITE" id="PS00675">
    <property type="entry name" value="SIGMA54_INTERACT_1"/>
    <property type="match status" value="1"/>
</dbReference>
<evidence type="ECO:0000256" key="5">
    <source>
        <dbReference type="ARBA" id="ARBA00023163"/>
    </source>
</evidence>
<proteinExistence type="predicted"/>
<dbReference type="InterPro" id="IPR025943">
    <property type="entry name" value="Sigma_54_int_dom_ATP-bd_2"/>
</dbReference>
<feature type="domain" description="Sigma-54 factor interaction" evidence="6">
    <location>
        <begin position="10"/>
        <end position="238"/>
    </location>
</feature>
<dbReference type="GO" id="GO:0006355">
    <property type="term" value="P:regulation of DNA-templated transcription"/>
    <property type="evidence" value="ECO:0007669"/>
    <property type="project" value="InterPro"/>
</dbReference>
<sequence length="329" mass="37023">MPPPVPTNPLIGASPVMREIYDDLDLVSQSKATVLIRGESGTGKELIAQRIHTSSPRKNQPFIKVNCAALSETLIESELFGHEKGAFTGAVQNRKGRFELAHGGTIFLDEVGDLPLAVQVKLLRVIQEMAFERVGGTETLSVDVRVIAATHRNLEKAIIEGKYRQDLYYRLSVIPILIPPLRERTEDIHALILYFLKKFNTENNKTVILSREMADLLQHYHWPGNVRELENCMERLVVLARGGPVTLKNIPNGMSAYFNDIQQVSIKPGRQMKENSLSNSIQQIEKEALKKALERCAWVQAKAGRLLGFTPRQVAYKIKKYKLFPDALT</sequence>
<evidence type="ECO:0000313" key="7">
    <source>
        <dbReference type="EMBL" id="VAX29999.1"/>
    </source>
</evidence>
<dbReference type="Gene3D" id="1.10.10.60">
    <property type="entry name" value="Homeodomain-like"/>
    <property type="match status" value="1"/>
</dbReference>
<dbReference type="PROSITE" id="PS00676">
    <property type="entry name" value="SIGMA54_INTERACT_2"/>
    <property type="match status" value="1"/>
</dbReference>
<evidence type="ECO:0000256" key="1">
    <source>
        <dbReference type="ARBA" id="ARBA00022741"/>
    </source>
</evidence>
<dbReference type="InterPro" id="IPR009057">
    <property type="entry name" value="Homeodomain-like_sf"/>
</dbReference>
<dbReference type="InterPro" id="IPR058031">
    <property type="entry name" value="AAA_lid_NorR"/>
</dbReference>
<dbReference type="PROSITE" id="PS00688">
    <property type="entry name" value="SIGMA54_INTERACT_3"/>
    <property type="match status" value="1"/>
</dbReference>
<dbReference type="AlphaFoldDB" id="A0A3B1CIF0"/>
<dbReference type="PRINTS" id="PR01590">
    <property type="entry name" value="HTHFIS"/>
</dbReference>
<dbReference type="Pfam" id="PF02954">
    <property type="entry name" value="HTH_8"/>
    <property type="match status" value="1"/>
</dbReference>
<dbReference type="GO" id="GO:0043565">
    <property type="term" value="F:sequence-specific DNA binding"/>
    <property type="evidence" value="ECO:0007669"/>
    <property type="project" value="InterPro"/>
</dbReference>
<gene>
    <name evidence="7" type="ORF">MNBD_NITROSPIRAE01-2094</name>
</gene>
<dbReference type="PROSITE" id="PS50045">
    <property type="entry name" value="SIGMA54_INTERACT_4"/>
    <property type="match status" value="1"/>
</dbReference>
<protein>
    <submittedName>
        <fullName evidence="7">Response regulator of zinc sigma-54-dependent two-component system</fullName>
    </submittedName>
</protein>
<evidence type="ECO:0000259" key="6">
    <source>
        <dbReference type="PROSITE" id="PS50045"/>
    </source>
</evidence>
<dbReference type="InterPro" id="IPR003593">
    <property type="entry name" value="AAA+_ATPase"/>
</dbReference>
<dbReference type="InterPro" id="IPR002078">
    <property type="entry name" value="Sigma_54_int"/>
</dbReference>
<dbReference type="Pfam" id="PF25601">
    <property type="entry name" value="AAA_lid_14"/>
    <property type="match status" value="1"/>
</dbReference>
<keyword evidence="4" id="KW-0238">DNA-binding</keyword>
<keyword evidence="1" id="KW-0547">Nucleotide-binding</keyword>
<dbReference type="GO" id="GO:0005524">
    <property type="term" value="F:ATP binding"/>
    <property type="evidence" value="ECO:0007669"/>
    <property type="project" value="UniProtKB-KW"/>
</dbReference>
<dbReference type="Gene3D" id="1.10.8.60">
    <property type="match status" value="1"/>
</dbReference>
<dbReference type="Gene3D" id="3.40.50.300">
    <property type="entry name" value="P-loop containing nucleotide triphosphate hydrolases"/>
    <property type="match status" value="1"/>
</dbReference>
<dbReference type="CDD" id="cd00009">
    <property type="entry name" value="AAA"/>
    <property type="match status" value="1"/>
</dbReference>
<organism evidence="7">
    <name type="scientific">hydrothermal vent metagenome</name>
    <dbReference type="NCBI Taxonomy" id="652676"/>
    <lineage>
        <taxon>unclassified sequences</taxon>
        <taxon>metagenomes</taxon>
        <taxon>ecological metagenomes</taxon>
    </lineage>
</organism>
<keyword evidence="2" id="KW-0067">ATP-binding</keyword>
<dbReference type="InterPro" id="IPR025944">
    <property type="entry name" value="Sigma_54_int_dom_CS"/>
</dbReference>
<dbReference type="Pfam" id="PF00158">
    <property type="entry name" value="Sigma54_activat"/>
    <property type="match status" value="1"/>
</dbReference>
<dbReference type="SUPFAM" id="SSF46689">
    <property type="entry name" value="Homeodomain-like"/>
    <property type="match status" value="1"/>
</dbReference>
<evidence type="ECO:0000256" key="4">
    <source>
        <dbReference type="ARBA" id="ARBA00023125"/>
    </source>
</evidence>
<evidence type="ECO:0000256" key="2">
    <source>
        <dbReference type="ARBA" id="ARBA00022840"/>
    </source>
</evidence>